<keyword evidence="5" id="KW-1185">Reference proteome</keyword>
<dbReference type="PROSITE" id="PS51823">
    <property type="entry name" value="CLU"/>
    <property type="match status" value="1"/>
</dbReference>
<evidence type="ECO:0000256" key="1">
    <source>
        <dbReference type="ARBA" id="ARBA00022490"/>
    </source>
</evidence>
<proteinExistence type="inferred from homology"/>
<dbReference type="SUPFAM" id="SSF48452">
    <property type="entry name" value="TPR-like"/>
    <property type="match status" value="2"/>
</dbReference>
<dbReference type="InterPro" id="IPR028275">
    <property type="entry name" value="CLU_N"/>
</dbReference>
<dbReference type="InterPro" id="IPR027523">
    <property type="entry name" value="CLU_prot"/>
</dbReference>
<evidence type="ECO:0000259" key="4">
    <source>
        <dbReference type="PROSITE" id="PS51823"/>
    </source>
</evidence>
<feature type="compositionally biased region" description="Basic and acidic residues" evidence="3">
    <location>
        <begin position="1223"/>
        <end position="1241"/>
    </location>
</feature>
<dbReference type="Gene3D" id="3.30.2280.10">
    <property type="entry name" value="Hypothetical protein (hspc210)"/>
    <property type="match status" value="1"/>
</dbReference>
<feature type="region of interest" description="Disordered" evidence="3">
    <location>
        <begin position="1223"/>
        <end position="1296"/>
    </location>
</feature>
<feature type="region of interest" description="Disordered" evidence="3">
    <location>
        <begin position="1"/>
        <end position="51"/>
    </location>
</feature>
<dbReference type="RefSeq" id="XP_030073372.1">
    <property type="nucleotide sequence ID" value="XM_030217512.1"/>
</dbReference>
<dbReference type="GO" id="GO:0007005">
    <property type="term" value="P:mitochondrion organization"/>
    <property type="evidence" value="ECO:0007669"/>
    <property type="project" value="UniProtKB-UniRule"/>
</dbReference>
<dbReference type="HAMAP" id="MF_03013">
    <property type="entry name" value="CLU"/>
    <property type="match status" value="1"/>
</dbReference>
<reference evidence="5" key="1">
    <citation type="submission" date="2024-06" db="UniProtKB">
        <authorList>
            <consortium name="RefSeq"/>
        </authorList>
    </citation>
    <scope>NUCLEOTIDE SEQUENCE [LARGE SCALE GENOMIC DNA]</scope>
</reference>
<dbReference type="OrthoDB" id="1414216at2759"/>
<dbReference type="KEGG" id="muo:115479550"/>
<dbReference type="InterPro" id="IPR025697">
    <property type="entry name" value="CLU_dom"/>
</dbReference>
<dbReference type="Pfam" id="PF13424">
    <property type="entry name" value="TPR_12"/>
    <property type="match status" value="1"/>
</dbReference>
<dbReference type="GeneID" id="115479550"/>
<dbReference type="Pfam" id="PF15044">
    <property type="entry name" value="CLU_N"/>
    <property type="match status" value="1"/>
</dbReference>
<dbReference type="FunFam" id="1.25.40.10:FF:000099">
    <property type="entry name" value="Clustered mitochondria protein homolog"/>
    <property type="match status" value="1"/>
</dbReference>
<feature type="compositionally biased region" description="Polar residues" evidence="3">
    <location>
        <begin position="1277"/>
        <end position="1289"/>
    </location>
</feature>
<dbReference type="InParanoid" id="A0A6P7Z200"/>
<keyword evidence="2" id="KW-0694">RNA-binding</keyword>
<dbReference type="InterPro" id="IPR023231">
    <property type="entry name" value="GSKIP_dom_sf"/>
</dbReference>
<reference evidence="6" key="2">
    <citation type="submission" date="2025-08" db="UniProtKB">
        <authorList>
            <consortium name="RefSeq"/>
        </authorList>
    </citation>
    <scope>IDENTIFICATION</scope>
</reference>
<dbReference type="InterPro" id="IPR033646">
    <property type="entry name" value="CLU-central"/>
</dbReference>
<evidence type="ECO:0000256" key="3">
    <source>
        <dbReference type="SAM" id="MobiDB-lite"/>
    </source>
</evidence>
<organism evidence="5 6">
    <name type="scientific">Microcaecilia unicolor</name>
    <dbReference type="NCBI Taxonomy" id="1415580"/>
    <lineage>
        <taxon>Eukaryota</taxon>
        <taxon>Metazoa</taxon>
        <taxon>Chordata</taxon>
        <taxon>Craniata</taxon>
        <taxon>Vertebrata</taxon>
        <taxon>Euteleostomi</taxon>
        <taxon>Amphibia</taxon>
        <taxon>Gymnophiona</taxon>
        <taxon>Siphonopidae</taxon>
        <taxon>Microcaecilia</taxon>
    </lineage>
</organism>
<dbReference type="Pfam" id="PF12807">
    <property type="entry name" value="eIF3_p135"/>
    <property type="match status" value="1"/>
</dbReference>
<dbReference type="Proteomes" id="UP000515156">
    <property type="component" value="Chromosome 11"/>
</dbReference>
<evidence type="ECO:0000313" key="6">
    <source>
        <dbReference type="RefSeq" id="XP_030073372.1"/>
    </source>
</evidence>
<comment type="function">
    <text evidence="2">mRNA-binding protein involved in proper cytoplasmic distribution of mitochondria. Specifically binds mRNAs of nuclear-encoded mitochondrial proteins in the cytoplasm and regulates transport or translation of these transcripts close to mitochondria, playing a role in mitochondrial biogenesis.</text>
</comment>
<dbReference type="Pfam" id="PF13236">
    <property type="entry name" value="CLU"/>
    <property type="match status" value="1"/>
</dbReference>
<feature type="domain" description="Clu" evidence="4">
    <location>
        <begin position="354"/>
        <end position="596"/>
    </location>
</feature>
<feature type="compositionally biased region" description="Basic and acidic residues" evidence="3">
    <location>
        <begin position="1257"/>
        <end position="1274"/>
    </location>
</feature>
<dbReference type="InterPro" id="IPR011990">
    <property type="entry name" value="TPR-like_helical_dom_sf"/>
</dbReference>
<dbReference type="SUPFAM" id="SSF103107">
    <property type="entry name" value="Hypothetical protein c14orf129, hspc210"/>
    <property type="match status" value="1"/>
</dbReference>
<dbReference type="Pfam" id="PF13374">
    <property type="entry name" value="TPR_10"/>
    <property type="match status" value="1"/>
</dbReference>
<dbReference type="GO" id="GO:0048312">
    <property type="term" value="P:intracellular distribution of mitochondria"/>
    <property type="evidence" value="ECO:0007669"/>
    <property type="project" value="TreeGrafter"/>
</dbReference>
<accession>A0A6P7Z200</accession>
<dbReference type="Gene3D" id="1.25.40.10">
    <property type="entry name" value="Tetratricopeptide repeat domain"/>
    <property type="match status" value="1"/>
</dbReference>
<protein>
    <recommendedName>
        <fullName evidence="2">Clustered mitochondria protein homolog</fullName>
    </recommendedName>
</protein>
<feature type="compositionally biased region" description="Polar residues" evidence="3">
    <location>
        <begin position="35"/>
        <end position="51"/>
    </location>
</feature>
<evidence type="ECO:0000313" key="5">
    <source>
        <dbReference type="Proteomes" id="UP000515156"/>
    </source>
</evidence>
<dbReference type="FunFam" id="3.30.2280.10:FF:000002">
    <property type="entry name" value="Clustered mitochondria protein homolog"/>
    <property type="match status" value="1"/>
</dbReference>
<dbReference type="PANTHER" id="PTHR12601">
    <property type="entry name" value="EUKARYOTIC TRANSLATION INITIATION FACTOR 3 SUBUNIT EIF-3"/>
    <property type="match status" value="1"/>
</dbReference>
<name>A0A6P7Z200_9AMPH</name>
<gene>
    <name evidence="6" type="primary">LOC115479550</name>
</gene>
<comment type="subcellular location">
    <subcellularLocation>
        <location evidence="2">Cytoplasm</location>
    </subcellularLocation>
    <subcellularLocation>
        <location evidence="2">Cytoplasmic granule</location>
    </subcellularLocation>
</comment>
<dbReference type="GO" id="GO:0003729">
    <property type="term" value="F:mRNA binding"/>
    <property type="evidence" value="ECO:0007669"/>
    <property type="project" value="TreeGrafter"/>
</dbReference>
<keyword evidence="1 2" id="KW-0963">Cytoplasm</keyword>
<dbReference type="PANTHER" id="PTHR12601:SF50">
    <property type="entry name" value="CLUSTERED MITOCHONDRIA PROTEIN HOMOLOG"/>
    <property type="match status" value="1"/>
</dbReference>
<sequence length="1296" mass="145691">MVSERETQAAGDRVGESPCEQDPTVMTEGKELKNVSESQSPHESSEAATIQTSGSMFNVKVQMPGSDVLDIQVSPKELVQEIIQVLMEHEDSCHRTCFSLQHEGNVLDNFAELRSVEGLKDGSLLKVIEEPYTIREARIHIRHFRDLLKNLDPTDAYNGVDCSSLSFLSVLSEGDIADRTCHENNGKKKKRSFTEQELESIDCSPPDYILPGCAERPLAPLQPLNADCKPLQCLKALMMSGWNPPPGNRKMHGDLMYLSVFTMEDHHIHITASNRGFYINQSTDDIFNPKPANPSHLCHSLVELLGLISPAFKKNFTALQKKRIHRHPLERIATPFQTYTWTAPSTNHIMDYVRAEDVYTSRLGYEEHIPGHTRDWNEELQTTKELPHDSSTDQLLRERATFKIHSDFVAASTRGAMAVVDGNVMAINPGEEVKMQMFIWNNIFFSFSFDVRDHYKELGGDEAAHVAAGHDLKGVQAYSSLDIEDLYVLGTVVLDYRGHRVTAQSIIPGILDRKEDQGVMYGSIDFGKTVSSDAKYLALLQKASKPLRIQKHSVLNEKDEPVVLCSSVECKGIVGNDGRYYILDLLRTFPPDLNFLALDKEEVPEECRKLQFPRTYQHKLCCLRPELVESFVQHKYTQFMNLVMDRTHDIGTFGENNLSKDAGEREEVNIIRDVCREVGSVSDVVFDLRFNPDVCSSVVKFPESEKEANQLQRRLLKEASAFLLSVQIPNFIKECLHYGTVPLDGATLTEALHAHGINIRYLGAVAVVLEQSADGHLLDHIYRIVVGEIVTRSAKKILRRYLQGTEMSALSAAASHFLNCFVSSYPNPVAHLPPDELVSRRRKGKRRLRSTESADATVWSSLTPLELWKQIKTESSHSFHFSFICDGMDQLVEKFKLQKVSLLRELCMKTGIQILLREYNFESRHKPAFTEEDVLNMFPVVKHSHIKSKEATRVFQTAQANIQQGNLKDGVVLLNEALTLLNNVYGAMHPDVGLCLRLLGKLKFILGDVAAALDIQQKTVIMTERMLGYEHANTIQEYILLALYCFANGQLPVSLKLLYRARYLMLLIAGEDHPTMAILDSNIGVVLQAVLEWDLALRFLEKALETSTKYHGARSLQVALSHHLVALVYTSKVEFRSAMQHEKETYTIYKTLLGDSHERTKESTAFLKHVTQQAVNLQRTINEIYKNGSSATIPQVQIMPPEPATLLEQLNLINSIALINARDKEPEKDTKGKPGPVEHKPNVNRVQSGETAPRQPLIDREAAGESTNAEHNDQGADCSQSSTAASTMHCTEPHLS</sequence>
<dbReference type="GO" id="GO:0005737">
    <property type="term" value="C:cytoplasm"/>
    <property type="evidence" value="ECO:0007669"/>
    <property type="project" value="UniProtKB-SubCell"/>
</dbReference>
<comment type="similarity">
    <text evidence="2">Belongs to the CLU family.</text>
</comment>
<evidence type="ECO:0000256" key="2">
    <source>
        <dbReference type="HAMAP-Rule" id="MF_03013"/>
    </source>
</evidence>
<dbReference type="CDD" id="cd15466">
    <property type="entry name" value="CLU-central"/>
    <property type="match status" value="1"/>
</dbReference>